<dbReference type="HOGENOM" id="CLU_229275_0_0_1"/>
<accession>Q231L8</accession>
<name>Q231L8_TETTS</name>
<organism evidence="1 2">
    <name type="scientific">Tetrahymena thermophila (strain SB210)</name>
    <dbReference type="NCBI Taxonomy" id="312017"/>
    <lineage>
        <taxon>Eukaryota</taxon>
        <taxon>Sar</taxon>
        <taxon>Alveolata</taxon>
        <taxon>Ciliophora</taxon>
        <taxon>Intramacronucleata</taxon>
        <taxon>Oligohymenophorea</taxon>
        <taxon>Hymenostomatida</taxon>
        <taxon>Tetrahymenina</taxon>
        <taxon>Tetrahymenidae</taxon>
        <taxon>Tetrahymena</taxon>
    </lineage>
</organism>
<evidence type="ECO:0000313" key="1">
    <source>
        <dbReference type="EMBL" id="EAR91284.3"/>
    </source>
</evidence>
<dbReference type="GeneID" id="7847214"/>
<gene>
    <name evidence="1" type="ORF">TTHERM_00784710</name>
</gene>
<evidence type="ECO:0000313" key="2">
    <source>
        <dbReference type="Proteomes" id="UP000009168"/>
    </source>
</evidence>
<dbReference type="Proteomes" id="UP000009168">
    <property type="component" value="Unassembled WGS sequence"/>
</dbReference>
<keyword evidence="2" id="KW-1185">Reference proteome</keyword>
<proteinExistence type="predicted"/>
<sequence length="2207" mass="249674">MIFNYIRKTILVLIAIIWRQVYCVGQIKSWQTFQNYGNRDLFNQFTIVFQLDHSLISTDIIKLRVPFSIGDLRQYPQISWYEISETTCVFNYLPNKLNAVQVDYIGQIFEYSLAFADPSQFMSNTTWYQIQVQTGTVIPSSITDLVIKIGMSTYSGMSETTSVLYDQNLELISIYIQPNVTNTLILPLTGQFFNTQVLQTNRVRLTIKQHIVEAQGRFLINLSSPQFSFAAKSVCNSIDDSSQSNVVVMQPSSFTCNITSTSLEIVYYGQPLMSQRIFVFQFDILNSMAQDSLALIVYQMEVYSNLVLDSGTINLYQTQTVTLTQYDLFLSFGQRPSSVFQLYSSLPDYNVYNTLTLKFQTQINTPDTLSQIVIELGTKYFSVLQGSIYENLPNYNPSIQTNCQSIGSQIICTGVGSLQSQTVYQISFKLLINYSYSINVVPSSFLNFAMIQSSSGSYIIKNAGIQLGQIQKNIPKITSTNTFAASFDSQTMPQYTDGLGYLKQLQTNPYSITTQVIGFMILDDGTAVLQDNQVNKGYVIYTTPMIQGNGQQQTCLSRPNSSFSSCIVSAQSDMTTFRFIGTKDPFQPQSVQQQSVVFFVSNLQIMNFGQMGGQEVFDFYVQTFSTNLQANSQDSSYLVQSYLVNTYVYSEVIVANVNVMAEIINYLGPNPAMNIDGYNTISFLKINTNLNAQDPMMSSNFDYPLRVEIFFDNMQVLPLYSNSQIANITDPYEMNRISCIGAGISCYYIPTTVYYNPQNYNFITLNRIQIQFQDVNTMVQYNNQYILIPFTPIKSIKFINMFLALSQGVKALSLKKPSPYYRQINQKITFNFRDASSDNSIKYNNYNNVNYNLQSTNIGQILNKFQINFSYQSTDPIPNLSNPKYIIYNTLWNFTNNFIPSQQVSSFLATVQDDIDLTCSQFSYVITGLNYFGLLCPLIMPNKTTPNFQNTYISMLNIQIPYVYGIQLPRSSVSISDSSGNLRSFSFLNSRNRLNPGQFTFLSISPKQIIELQKGMEINFSVQTTNLLPPNFIFVAQCTDSESTLNFAPVIVKNGCIINENVYIFSTLTITPTAITCVFQNSDYIPQGNIEILVVSIQVLQEPLNSSNQVEYTKTLVAKFYTSGYVLILKSDRGRKLLYQRQRQYGDSNSQITLDEINIKQIRQDNYQISFQLNFVQKDWDDFENLQCDFTSLLKSSPTSIDCELFDYTNNKQNFVSQCYFNNFNLLVIRNLDITLYPVSQSYSYFIQIGNLNANQIYLQNQLPNTQFTCSTVEPGSKIVVLQFSAPIQSLQLNYQLINISPNGPNGDMKLKKLYSYPGLTGQLQLSFNTNQNQITWKQNTMLQLSFPSRYISGLGNRDHLSCYQNKVYIPCIVQQQRIIQIQSLAQDSLPNQIIIDIIGLQEPSSPLILDNSGNPTEMFELLVIDGGSNSTISYYNEYDIAVSKNTLSKVRFLNSTSTQNQTYLTSDFYNFTFMFPQNTPQKTKMILEFPNSFVNTLNYYQPDSCILSAPNLADVTLDCIAQSNRISITSEISNDFVLSSGIIYTLQLKGLKNPFQASRCNSEKLNILVFDDSNNQLVMLSGESQSAARNITLTSDTTLNTFNISTTRIDLVYGVISEEITIFINQNVRSQSLVEFNNNFLPFVSFIPSTPSIPIGEYQTTFRMKITNSTIVGQFNLFISQFSTTSTQTIKDVPPVTINIINQQDKQSIQSLFSIKLPFTHFQIPVGGFSLPLVVSLDKFLPSSNLIFSSTVVNLPQNGVSIYRGGIMNLTANFPSSYLQLSSDSSISQVGSLGVVQINLQGENANSFFLVDNILTFEVVQAEQQGVGTSSADLINDLQIFINPTTLSPVNQIIQVLSSQSLTLYYAISSNFTQFNSISLKSIIQNLQSGIVEDFNQLNQRQSQYGFWTYQGNSGLQDYYINNLYENTQYLIKVFPLNNQGQFLGQNVGNFTTSSNSGQLLKTIFRFQSTVSIAQQIDFACKMSQYFAINQLYLTSTTGVRCDSPSNIVNVKTQTGQIQIQALDNPNPQYITLYFSYNKGDAYNSYNSQIYNQLINQKSTIISWYTKLIQNNRFFQQLIDFQASTVTIAQALINTSSIKSIESKQWISVQNIYLNNNGYVWIMIDKAGNFPPDYLQIRQNLNCNNQTALANYVSQYNSITNKQISFNITGLASQTKYDIFLAITSDDSSDNMTYQPQIFTITLSTI</sequence>
<dbReference type="InParanoid" id="Q231L8"/>
<reference evidence="2" key="1">
    <citation type="journal article" date="2006" name="PLoS Biol.">
        <title>Macronuclear genome sequence of the ciliate Tetrahymena thermophila, a model eukaryote.</title>
        <authorList>
            <person name="Eisen J.A."/>
            <person name="Coyne R.S."/>
            <person name="Wu M."/>
            <person name="Wu D."/>
            <person name="Thiagarajan M."/>
            <person name="Wortman J.R."/>
            <person name="Badger J.H."/>
            <person name="Ren Q."/>
            <person name="Amedeo P."/>
            <person name="Jones K.M."/>
            <person name="Tallon L.J."/>
            <person name="Delcher A.L."/>
            <person name="Salzberg S.L."/>
            <person name="Silva J.C."/>
            <person name="Haas B.J."/>
            <person name="Majoros W.H."/>
            <person name="Farzad M."/>
            <person name="Carlton J.M."/>
            <person name="Smith R.K. Jr."/>
            <person name="Garg J."/>
            <person name="Pearlman R.E."/>
            <person name="Karrer K.M."/>
            <person name="Sun L."/>
            <person name="Manning G."/>
            <person name="Elde N.C."/>
            <person name="Turkewitz A.P."/>
            <person name="Asai D.J."/>
            <person name="Wilkes D.E."/>
            <person name="Wang Y."/>
            <person name="Cai H."/>
            <person name="Collins K."/>
            <person name="Stewart B.A."/>
            <person name="Lee S.R."/>
            <person name="Wilamowska K."/>
            <person name="Weinberg Z."/>
            <person name="Ruzzo W.L."/>
            <person name="Wloga D."/>
            <person name="Gaertig J."/>
            <person name="Frankel J."/>
            <person name="Tsao C.-C."/>
            <person name="Gorovsky M.A."/>
            <person name="Keeling P.J."/>
            <person name="Waller R.F."/>
            <person name="Patron N.J."/>
            <person name="Cherry J.M."/>
            <person name="Stover N.A."/>
            <person name="Krieger C.J."/>
            <person name="del Toro C."/>
            <person name="Ryder H.F."/>
            <person name="Williamson S.C."/>
            <person name="Barbeau R.A."/>
            <person name="Hamilton E.P."/>
            <person name="Orias E."/>
        </authorList>
    </citation>
    <scope>NUCLEOTIDE SEQUENCE [LARGE SCALE GENOMIC DNA]</scope>
    <source>
        <strain evidence="2">SB210</strain>
    </source>
</reference>
<dbReference type="EMBL" id="GG662770">
    <property type="protein sequence ID" value="EAR91284.3"/>
    <property type="molecule type" value="Genomic_DNA"/>
</dbReference>
<dbReference type="KEGG" id="tet:TTHERM_00784710"/>
<dbReference type="RefSeq" id="XP_001011529.3">
    <property type="nucleotide sequence ID" value="XM_001011529.3"/>
</dbReference>
<protein>
    <submittedName>
        <fullName evidence="1">HMG box protein</fullName>
    </submittedName>
</protein>
<dbReference type="eggNOG" id="KOG0381">
    <property type="taxonomic scope" value="Eukaryota"/>
</dbReference>